<evidence type="ECO:0000259" key="9">
    <source>
        <dbReference type="PROSITE" id="PS50112"/>
    </source>
</evidence>
<keyword evidence="7" id="KW-0472">Membrane</keyword>
<evidence type="ECO:0000256" key="5">
    <source>
        <dbReference type="ARBA" id="ARBA00022777"/>
    </source>
</evidence>
<feature type="domain" description="PAS" evidence="9">
    <location>
        <begin position="243"/>
        <end position="304"/>
    </location>
</feature>
<dbReference type="GO" id="GO:0004673">
    <property type="term" value="F:protein histidine kinase activity"/>
    <property type="evidence" value="ECO:0007669"/>
    <property type="project" value="UniProtKB-EC"/>
</dbReference>
<dbReference type="SMART" id="SM00387">
    <property type="entry name" value="HATPase_c"/>
    <property type="match status" value="1"/>
</dbReference>
<dbReference type="InterPro" id="IPR000014">
    <property type="entry name" value="PAS"/>
</dbReference>
<feature type="transmembrane region" description="Helical" evidence="7">
    <location>
        <begin position="101"/>
        <end position="121"/>
    </location>
</feature>
<dbReference type="PRINTS" id="PR00344">
    <property type="entry name" value="BCTRLSENSOR"/>
</dbReference>
<dbReference type="Gene3D" id="1.10.287.130">
    <property type="match status" value="1"/>
</dbReference>
<dbReference type="Gene3D" id="3.30.565.10">
    <property type="entry name" value="Histidine kinase-like ATPase, C-terminal domain"/>
    <property type="match status" value="1"/>
</dbReference>
<dbReference type="PROSITE" id="PS50112">
    <property type="entry name" value="PAS"/>
    <property type="match status" value="1"/>
</dbReference>
<evidence type="ECO:0000256" key="2">
    <source>
        <dbReference type="ARBA" id="ARBA00012438"/>
    </source>
</evidence>
<dbReference type="Gene3D" id="3.30.450.20">
    <property type="entry name" value="PAS domain"/>
    <property type="match status" value="1"/>
</dbReference>
<keyword evidence="11" id="KW-1185">Reference proteome</keyword>
<dbReference type="Pfam" id="PF13188">
    <property type="entry name" value="PAS_8"/>
    <property type="match status" value="1"/>
</dbReference>
<reference evidence="10 11" key="1">
    <citation type="journal article" date="2019" name="Int. J. Syst. Evol. Microbiol.">
        <title>The Global Catalogue of Microorganisms (GCM) 10K type strain sequencing project: providing services to taxonomists for standard genome sequencing and annotation.</title>
        <authorList>
            <consortium name="The Broad Institute Genomics Platform"/>
            <consortium name="The Broad Institute Genome Sequencing Center for Infectious Disease"/>
            <person name="Wu L."/>
            <person name="Ma J."/>
        </authorList>
    </citation>
    <scope>NUCLEOTIDE SEQUENCE [LARGE SCALE GENOMIC DNA]</scope>
    <source>
        <strain evidence="10 11">GX26</strain>
    </source>
</reference>
<dbReference type="Pfam" id="PF00512">
    <property type="entry name" value="HisKA"/>
    <property type="match status" value="1"/>
</dbReference>
<evidence type="ECO:0000256" key="6">
    <source>
        <dbReference type="ARBA" id="ARBA00023012"/>
    </source>
</evidence>
<gene>
    <name evidence="10" type="ORF">ACFQGB_08085</name>
</gene>
<dbReference type="Pfam" id="PF16927">
    <property type="entry name" value="HisKA_7TM"/>
    <property type="match status" value="1"/>
</dbReference>
<feature type="transmembrane region" description="Helical" evidence="7">
    <location>
        <begin position="69"/>
        <end position="92"/>
    </location>
</feature>
<evidence type="ECO:0000256" key="3">
    <source>
        <dbReference type="ARBA" id="ARBA00022553"/>
    </source>
</evidence>
<keyword evidence="4" id="KW-0808">Transferase</keyword>
<feature type="transmembrane region" description="Helical" evidence="7">
    <location>
        <begin position="6"/>
        <end position="30"/>
    </location>
</feature>
<evidence type="ECO:0000256" key="1">
    <source>
        <dbReference type="ARBA" id="ARBA00000085"/>
    </source>
</evidence>
<dbReference type="InterPro" id="IPR003661">
    <property type="entry name" value="HisK_dim/P_dom"/>
</dbReference>
<keyword evidence="7" id="KW-1133">Transmembrane helix</keyword>
<keyword evidence="6" id="KW-0902">Two-component regulatory system</keyword>
<dbReference type="CDD" id="cd00082">
    <property type="entry name" value="HisKA"/>
    <property type="match status" value="1"/>
</dbReference>
<dbReference type="PROSITE" id="PS50109">
    <property type="entry name" value="HIS_KIN"/>
    <property type="match status" value="1"/>
</dbReference>
<dbReference type="InterPro" id="IPR031621">
    <property type="entry name" value="HisKA_7TM"/>
</dbReference>
<evidence type="ECO:0000259" key="8">
    <source>
        <dbReference type="PROSITE" id="PS50109"/>
    </source>
</evidence>
<comment type="catalytic activity">
    <reaction evidence="1">
        <text>ATP + protein L-histidine = ADP + protein N-phospho-L-histidine.</text>
        <dbReference type="EC" id="2.7.13.3"/>
    </reaction>
</comment>
<evidence type="ECO:0000256" key="7">
    <source>
        <dbReference type="SAM" id="Phobius"/>
    </source>
</evidence>
<keyword evidence="7" id="KW-0812">Transmembrane</keyword>
<dbReference type="PANTHER" id="PTHR43711:SF1">
    <property type="entry name" value="HISTIDINE KINASE 1"/>
    <property type="match status" value="1"/>
</dbReference>
<feature type="transmembrane region" description="Helical" evidence="7">
    <location>
        <begin position="190"/>
        <end position="212"/>
    </location>
</feature>
<accession>A0ABD5VD58</accession>
<dbReference type="SUPFAM" id="SSF55874">
    <property type="entry name" value="ATPase domain of HSP90 chaperone/DNA topoisomerase II/histidine kinase"/>
    <property type="match status" value="1"/>
</dbReference>
<dbReference type="Proteomes" id="UP001596395">
    <property type="component" value="Unassembled WGS sequence"/>
</dbReference>
<dbReference type="SUPFAM" id="SSF47384">
    <property type="entry name" value="Homodimeric domain of signal transducing histidine kinase"/>
    <property type="match status" value="1"/>
</dbReference>
<keyword evidence="3" id="KW-0597">Phosphoprotein</keyword>
<dbReference type="SMART" id="SM00388">
    <property type="entry name" value="HisKA"/>
    <property type="match status" value="1"/>
</dbReference>
<evidence type="ECO:0000313" key="11">
    <source>
        <dbReference type="Proteomes" id="UP001596395"/>
    </source>
</evidence>
<feature type="transmembrane region" description="Helical" evidence="7">
    <location>
        <begin position="159"/>
        <end position="178"/>
    </location>
</feature>
<evidence type="ECO:0000256" key="4">
    <source>
        <dbReference type="ARBA" id="ARBA00022679"/>
    </source>
</evidence>
<dbReference type="CDD" id="cd00130">
    <property type="entry name" value="PAS"/>
    <property type="match status" value="1"/>
</dbReference>
<dbReference type="PANTHER" id="PTHR43711">
    <property type="entry name" value="TWO-COMPONENT HISTIDINE KINASE"/>
    <property type="match status" value="1"/>
</dbReference>
<protein>
    <recommendedName>
        <fullName evidence="2">histidine kinase</fullName>
        <ecNumber evidence="2">2.7.13.3</ecNumber>
    </recommendedName>
</protein>
<dbReference type="SUPFAM" id="SSF55785">
    <property type="entry name" value="PYP-like sensor domain (PAS domain)"/>
    <property type="match status" value="1"/>
</dbReference>
<comment type="caution">
    <text evidence="10">The sequence shown here is derived from an EMBL/GenBank/DDBJ whole genome shotgun (WGS) entry which is preliminary data.</text>
</comment>
<evidence type="ECO:0000313" key="10">
    <source>
        <dbReference type="EMBL" id="MFC6952823.1"/>
    </source>
</evidence>
<dbReference type="GO" id="GO:0000160">
    <property type="term" value="P:phosphorelay signal transduction system"/>
    <property type="evidence" value="ECO:0007669"/>
    <property type="project" value="UniProtKB-KW"/>
</dbReference>
<dbReference type="InterPro" id="IPR003594">
    <property type="entry name" value="HATPase_dom"/>
</dbReference>
<dbReference type="EC" id="2.7.13.3" evidence="2"/>
<dbReference type="RefSeq" id="WP_336349807.1">
    <property type="nucleotide sequence ID" value="NZ_JAZAQL010000002.1"/>
</dbReference>
<dbReference type="InterPro" id="IPR004358">
    <property type="entry name" value="Sig_transdc_His_kin-like_C"/>
</dbReference>
<sequence length="575" mass="61073">MIDAVLAFVYAALPLVYAGTAVATGILAVFTWRDRSATGSTAMVGVLVAITFWLLAITAGSLVTDLRTMLVLASVALAGLSLTVAFLFVFALRYAGYDDRLAGPTALVLLVHPLLVGFFAITNDGTGISLLGVGGHDLIYERVEMGSYANGNVVWGDGFWVHTAYAYLLTLASTALVLKTTFASNDTYRFQSATVAVAILVPWVSNVLDLFVAGVDGLLALGFGASAILLTVSIHRYELSNVTPVTRRVVMEAVADGVLVVDADGRIVDLNDRARDLLELSADALGADACTVLPAALDEFADPETAPTRGRVSYDDRTLDVETTPFGDENGGRVFVLRDVTEQHAYREELERKTERLDRFASVVSHDLRNPLSVAKGYADIAESSGDPDAFEQVHAAHDRMESLIEDVLLMAREGETSTNPEPVALADVAERAWTTVDTEDATLDVPGSDAAVDADPDRIVQLFENLFRNSVEHGGADVTVTVSALDDGFAVADDGDGIDPDVGDDLFDTGVTGDGGTGLGLAIVDRIAGAHGWTVTTTESDTDGARFEFHGVTRRPDADIVTSDPEPIPDDPFA</sequence>
<dbReference type="InterPro" id="IPR005467">
    <property type="entry name" value="His_kinase_dom"/>
</dbReference>
<keyword evidence="5 10" id="KW-0418">Kinase</keyword>
<dbReference type="InterPro" id="IPR035965">
    <property type="entry name" value="PAS-like_dom_sf"/>
</dbReference>
<feature type="transmembrane region" description="Helical" evidence="7">
    <location>
        <begin position="42"/>
        <end position="63"/>
    </location>
</feature>
<proteinExistence type="predicted"/>
<dbReference type="InterPro" id="IPR050736">
    <property type="entry name" value="Sensor_HK_Regulatory"/>
</dbReference>
<dbReference type="InterPro" id="IPR036097">
    <property type="entry name" value="HisK_dim/P_sf"/>
</dbReference>
<name>A0ABD5VD58_9EURY</name>
<organism evidence="10 11">
    <name type="scientific">Halorubellus litoreus</name>
    <dbReference type="NCBI Taxonomy" id="755308"/>
    <lineage>
        <taxon>Archaea</taxon>
        <taxon>Methanobacteriati</taxon>
        <taxon>Methanobacteriota</taxon>
        <taxon>Stenosarchaea group</taxon>
        <taxon>Halobacteria</taxon>
        <taxon>Halobacteriales</taxon>
        <taxon>Halorubellaceae</taxon>
        <taxon>Halorubellus</taxon>
    </lineage>
</organism>
<dbReference type="EMBL" id="JBHSXN010000002">
    <property type="protein sequence ID" value="MFC6952823.1"/>
    <property type="molecule type" value="Genomic_DNA"/>
</dbReference>
<dbReference type="AlphaFoldDB" id="A0ABD5VD58"/>
<feature type="domain" description="Histidine kinase" evidence="8">
    <location>
        <begin position="363"/>
        <end position="550"/>
    </location>
</feature>
<dbReference type="Pfam" id="PF02518">
    <property type="entry name" value="HATPase_c"/>
    <property type="match status" value="1"/>
</dbReference>
<dbReference type="InterPro" id="IPR036890">
    <property type="entry name" value="HATPase_C_sf"/>
</dbReference>